<evidence type="ECO:0000256" key="1">
    <source>
        <dbReference type="SAM" id="MobiDB-lite"/>
    </source>
</evidence>
<keyword evidence="3" id="KW-1185">Reference proteome</keyword>
<feature type="compositionally biased region" description="Polar residues" evidence="1">
    <location>
        <begin position="130"/>
        <end position="140"/>
    </location>
</feature>
<name>A0ABN8XXS2_RANTA</name>
<evidence type="ECO:0000313" key="3">
    <source>
        <dbReference type="Proteomes" id="UP001176941"/>
    </source>
</evidence>
<dbReference type="EMBL" id="OX459947">
    <property type="protein sequence ID" value="CAI9154178.1"/>
    <property type="molecule type" value="Genomic_DNA"/>
</dbReference>
<dbReference type="Proteomes" id="UP001176941">
    <property type="component" value="Chromosome 11"/>
</dbReference>
<accession>A0ABN8XXS2</accession>
<evidence type="ECO:0000313" key="2">
    <source>
        <dbReference type="EMBL" id="CAI9154178.1"/>
    </source>
</evidence>
<gene>
    <name evidence="2" type="ORF">MRATA1EN1_LOCUS3140</name>
</gene>
<proteinExistence type="predicted"/>
<feature type="region of interest" description="Disordered" evidence="1">
    <location>
        <begin position="120"/>
        <end position="143"/>
    </location>
</feature>
<reference evidence="2" key="1">
    <citation type="submission" date="2023-04" db="EMBL/GenBank/DDBJ databases">
        <authorList>
            <consortium name="ELIXIR-Norway"/>
        </authorList>
    </citation>
    <scope>NUCLEOTIDE SEQUENCE [LARGE SCALE GENOMIC DNA]</scope>
</reference>
<sequence length="201" mass="21397">MALPCVPLHHPPQERTEATCPDCCPGGFPTGQAAAGASEAENHCGSLKMDALIVKLLQLQRAARLGGWSHLHVVGSGVSPAQIPGGFDQATASLEDMVTLVSDGPVSFSLKPSVLTPKLRAAKDKDQEQSRCSSSPTGQMRSPLHNQGWIEVLKLGKQSEKVSVLSYVVSTRPRHRGDVDQSHSNEEGPRMPCACVVQGRC</sequence>
<organism evidence="2 3">
    <name type="scientific">Rangifer tarandus platyrhynchus</name>
    <name type="common">Svalbard reindeer</name>
    <dbReference type="NCBI Taxonomy" id="3082113"/>
    <lineage>
        <taxon>Eukaryota</taxon>
        <taxon>Metazoa</taxon>
        <taxon>Chordata</taxon>
        <taxon>Craniata</taxon>
        <taxon>Vertebrata</taxon>
        <taxon>Euteleostomi</taxon>
        <taxon>Mammalia</taxon>
        <taxon>Eutheria</taxon>
        <taxon>Laurasiatheria</taxon>
        <taxon>Artiodactyla</taxon>
        <taxon>Ruminantia</taxon>
        <taxon>Pecora</taxon>
        <taxon>Cervidae</taxon>
        <taxon>Odocoileinae</taxon>
        <taxon>Rangifer</taxon>
    </lineage>
</organism>
<protein>
    <submittedName>
        <fullName evidence="2">Uncharacterized protein</fullName>
    </submittedName>
</protein>